<comment type="caution">
    <text evidence="1">The sequence shown here is derived from an EMBL/GenBank/DDBJ whole genome shotgun (WGS) entry which is preliminary data.</text>
</comment>
<sequence length="231" mass="25356">MQKIGKALIFDLDGVIVNSQDLYENTLSIFLRDLGVNNIDFKSLIGMTTAGALSHISTTHILPGTIADLTKEFQRIYQKSFKLSLSEDNLIEGVKHFIIRVANTNVRLAVASSASRPKIEMVLTRFGLSRYFDSIVSGYEVKESKPAPDVFIQSALNLNIEPSDCIVIEDSTNGIIGAKTAGMLCVGFRNPKSGNQDLTGADCVLESFLETEIISLHNGFLELNLNNRQSI</sequence>
<keyword evidence="1" id="KW-0378">Hydrolase</keyword>
<dbReference type="NCBIfam" id="TIGR01509">
    <property type="entry name" value="HAD-SF-IA-v3"/>
    <property type="match status" value="1"/>
</dbReference>
<dbReference type="RefSeq" id="WP_307203432.1">
    <property type="nucleotide sequence ID" value="NZ_JAUSSU010000003.1"/>
</dbReference>
<dbReference type="GO" id="GO:0016787">
    <property type="term" value="F:hydrolase activity"/>
    <property type="evidence" value="ECO:0007669"/>
    <property type="project" value="UniProtKB-KW"/>
</dbReference>
<proteinExistence type="predicted"/>
<reference evidence="1 2" key="1">
    <citation type="submission" date="2023-07" db="EMBL/GenBank/DDBJ databases">
        <title>Sorghum-associated microbial communities from plants grown in Nebraska, USA.</title>
        <authorList>
            <person name="Schachtman D."/>
        </authorList>
    </citation>
    <scope>NUCLEOTIDE SEQUENCE [LARGE SCALE GENOMIC DNA]</scope>
    <source>
        <strain evidence="1 2">CC482</strain>
    </source>
</reference>
<dbReference type="EMBL" id="JAUSSU010000003">
    <property type="protein sequence ID" value="MDQ0112561.1"/>
    <property type="molecule type" value="Genomic_DNA"/>
</dbReference>
<dbReference type="PANTHER" id="PTHR18901:SF38">
    <property type="entry name" value="PSEUDOURIDINE-5'-PHOSPHATASE"/>
    <property type="match status" value="1"/>
</dbReference>
<dbReference type="SFLD" id="SFLDG01129">
    <property type="entry name" value="C1.5:_HAD__Beta-PGM__Phosphata"/>
    <property type="match status" value="1"/>
</dbReference>
<dbReference type="InterPro" id="IPR006439">
    <property type="entry name" value="HAD-SF_hydro_IA"/>
</dbReference>
<dbReference type="PANTHER" id="PTHR18901">
    <property type="entry name" value="2-DEOXYGLUCOSE-6-PHOSPHATE PHOSPHATASE 2"/>
    <property type="match status" value="1"/>
</dbReference>
<name>A0ABT9TYV3_PAEHA</name>
<dbReference type="Proteomes" id="UP001229346">
    <property type="component" value="Unassembled WGS sequence"/>
</dbReference>
<dbReference type="InterPro" id="IPR023198">
    <property type="entry name" value="PGP-like_dom2"/>
</dbReference>
<evidence type="ECO:0000313" key="2">
    <source>
        <dbReference type="Proteomes" id="UP001229346"/>
    </source>
</evidence>
<dbReference type="SFLD" id="SFLDS00003">
    <property type="entry name" value="Haloacid_Dehalogenase"/>
    <property type="match status" value="1"/>
</dbReference>
<accession>A0ABT9TYV3</accession>
<keyword evidence="2" id="KW-1185">Reference proteome</keyword>
<dbReference type="InterPro" id="IPR041492">
    <property type="entry name" value="HAD_2"/>
</dbReference>
<dbReference type="SUPFAM" id="SSF56784">
    <property type="entry name" value="HAD-like"/>
    <property type="match status" value="1"/>
</dbReference>
<organism evidence="1 2">
    <name type="scientific">Paenibacillus harenae</name>
    <dbReference type="NCBI Taxonomy" id="306543"/>
    <lineage>
        <taxon>Bacteria</taxon>
        <taxon>Bacillati</taxon>
        <taxon>Bacillota</taxon>
        <taxon>Bacilli</taxon>
        <taxon>Bacillales</taxon>
        <taxon>Paenibacillaceae</taxon>
        <taxon>Paenibacillus</taxon>
    </lineage>
</organism>
<gene>
    <name evidence="1" type="ORF">J2T15_001996</name>
</gene>
<dbReference type="Pfam" id="PF13419">
    <property type="entry name" value="HAD_2"/>
    <property type="match status" value="1"/>
</dbReference>
<dbReference type="SFLD" id="SFLDG01135">
    <property type="entry name" value="C1.5.6:_HAD__Beta-PGM__Phospha"/>
    <property type="match status" value="1"/>
</dbReference>
<dbReference type="InterPro" id="IPR023214">
    <property type="entry name" value="HAD_sf"/>
</dbReference>
<protein>
    <submittedName>
        <fullName evidence="1">HAD superfamily hydrolase (TIGR01509 family)</fullName>
    </submittedName>
</protein>
<dbReference type="Gene3D" id="3.40.50.1000">
    <property type="entry name" value="HAD superfamily/HAD-like"/>
    <property type="match status" value="1"/>
</dbReference>
<evidence type="ECO:0000313" key="1">
    <source>
        <dbReference type="EMBL" id="MDQ0112561.1"/>
    </source>
</evidence>
<dbReference type="Gene3D" id="1.10.150.240">
    <property type="entry name" value="Putative phosphatase, domain 2"/>
    <property type="match status" value="1"/>
</dbReference>
<dbReference type="InterPro" id="IPR036412">
    <property type="entry name" value="HAD-like_sf"/>
</dbReference>